<evidence type="ECO:0008006" key="4">
    <source>
        <dbReference type="Google" id="ProtNLM"/>
    </source>
</evidence>
<feature type="transmembrane region" description="Helical" evidence="1">
    <location>
        <begin position="233"/>
        <end position="251"/>
    </location>
</feature>
<protein>
    <recommendedName>
        <fullName evidence="4">DUF4436 domain-containing protein</fullName>
    </recommendedName>
</protein>
<dbReference type="Pfam" id="PF14494">
    <property type="entry name" value="DUF4436"/>
    <property type="match status" value="1"/>
</dbReference>
<dbReference type="EMBL" id="NBXE01000016">
    <property type="protein sequence ID" value="RFA28322.1"/>
    <property type="molecule type" value="Genomic_DNA"/>
</dbReference>
<proteinExistence type="predicted"/>
<reference evidence="2 3" key="1">
    <citation type="submission" date="2017-04" db="EMBL/GenBank/DDBJ databases">
        <title>Comparative genome analysis of Subtercola boreus.</title>
        <authorList>
            <person name="Cho Y.-J."/>
            <person name="Cho A."/>
            <person name="Kim O.-S."/>
            <person name="Lee J.-I."/>
        </authorList>
    </citation>
    <scope>NUCLEOTIDE SEQUENCE [LARGE SCALE GENOMIC DNA]</scope>
    <source>
        <strain evidence="2 3">P28004</strain>
    </source>
</reference>
<organism evidence="2 3">
    <name type="scientific">Subtercola boreus</name>
    <dbReference type="NCBI Taxonomy" id="120213"/>
    <lineage>
        <taxon>Bacteria</taxon>
        <taxon>Bacillati</taxon>
        <taxon>Actinomycetota</taxon>
        <taxon>Actinomycetes</taxon>
        <taxon>Micrococcales</taxon>
        <taxon>Microbacteriaceae</taxon>
        <taxon>Subtercola</taxon>
    </lineage>
</organism>
<feature type="transmembrane region" description="Helical" evidence="1">
    <location>
        <begin position="198"/>
        <end position="221"/>
    </location>
</feature>
<dbReference type="PANTHER" id="PTHR37330">
    <property type="entry name" value="CONSERVED TRANSMEMBRANE PROTEIN-RELATED"/>
    <property type="match status" value="1"/>
</dbReference>
<feature type="transmembrane region" description="Helical" evidence="1">
    <location>
        <begin position="263"/>
        <end position="282"/>
    </location>
</feature>
<keyword evidence="1" id="KW-0472">Membrane</keyword>
<sequence length="309" mass="32301">MVVAVTAVLVYTLVAVLYGLSGRVQTTGETHTPPPGALTIVLTPQTVNAAGESITMTLEIEPSDALMSAGGLALSDDITVLVSPVLASQSIDFPAGKIPQTQTIVVQTPGMIENWPADTYQTQMLVTATRTVNGAAVPLSPAVIFDGQVPGWTLTGVTQNLHAEQSATALALGAVSDGSGSLTLPVLELTAKRSWSTFAFGVLLLGLMIAIAVLVLLVAITVYRGRRKVEPSFMSWIGAMLFATIPLRSFLPGAPPIGSWIDYLVVLWVMIALVVGLVVYAAGWARWGSPSIPVTQVSEPRKGDAGQGL</sequence>
<dbReference type="Proteomes" id="UP000257080">
    <property type="component" value="Unassembled WGS sequence"/>
</dbReference>
<dbReference type="PANTHER" id="PTHR37330:SF1">
    <property type="entry name" value="CONSERVED TRANSMEMBRANE PROTEIN-RELATED"/>
    <property type="match status" value="1"/>
</dbReference>
<keyword evidence="1" id="KW-1133">Transmembrane helix</keyword>
<gene>
    <name evidence="2" type="ORF">B7R25_04700</name>
</gene>
<dbReference type="InterPro" id="IPR027948">
    <property type="entry name" value="DUF4436"/>
</dbReference>
<evidence type="ECO:0000313" key="2">
    <source>
        <dbReference type="EMBL" id="RFA28322.1"/>
    </source>
</evidence>
<evidence type="ECO:0000313" key="3">
    <source>
        <dbReference type="Proteomes" id="UP000257080"/>
    </source>
</evidence>
<accession>A0A3E0WCS5</accession>
<dbReference type="AlphaFoldDB" id="A0A3E0WCS5"/>
<comment type="caution">
    <text evidence="2">The sequence shown here is derived from an EMBL/GenBank/DDBJ whole genome shotgun (WGS) entry which is preliminary data.</text>
</comment>
<dbReference type="RefSeq" id="WP_116419613.1">
    <property type="nucleotide sequence ID" value="NZ_NBXC01000028.1"/>
</dbReference>
<dbReference type="OrthoDB" id="8438075at2"/>
<name>A0A3E0WCS5_9MICO</name>
<evidence type="ECO:0000256" key="1">
    <source>
        <dbReference type="SAM" id="Phobius"/>
    </source>
</evidence>
<keyword evidence="1" id="KW-0812">Transmembrane</keyword>